<accession>A0A4D6L9I9</accession>
<dbReference type="NCBIfam" id="TIGR01179">
    <property type="entry name" value="galE"/>
    <property type="match status" value="1"/>
</dbReference>
<keyword evidence="7" id="KW-0299">Galactose metabolism</keyword>
<protein>
    <recommendedName>
        <fullName evidence="5 10">UDP-glucose 4-epimerase</fullName>
        <ecNumber evidence="10">5.1.3.-</ecNumber>
    </recommendedName>
</protein>
<keyword evidence="9 10" id="KW-0119">Carbohydrate metabolism</keyword>
<dbReference type="EC" id="5.1.3.-" evidence="10"/>
<evidence type="ECO:0000256" key="8">
    <source>
        <dbReference type="ARBA" id="ARBA00023235"/>
    </source>
</evidence>
<dbReference type="Pfam" id="PF16363">
    <property type="entry name" value="GDP_Man_Dehyd"/>
    <property type="match status" value="1"/>
</dbReference>
<evidence type="ECO:0000256" key="7">
    <source>
        <dbReference type="ARBA" id="ARBA00023144"/>
    </source>
</evidence>
<dbReference type="GO" id="GO:0003978">
    <property type="term" value="F:UDP-glucose 4-epimerase activity"/>
    <property type="evidence" value="ECO:0007669"/>
    <property type="project" value="UniProtKB-UniRule"/>
</dbReference>
<evidence type="ECO:0000256" key="4">
    <source>
        <dbReference type="ARBA" id="ARBA00007637"/>
    </source>
</evidence>
<feature type="domain" description="NAD(P)-binding" evidence="11">
    <location>
        <begin position="5"/>
        <end position="328"/>
    </location>
</feature>
<evidence type="ECO:0000313" key="13">
    <source>
        <dbReference type="Proteomes" id="UP000501690"/>
    </source>
</evidence>
<sequence length="348" mass="38224">MATIMVSGGAGYIGSHTVLQLLHAGYKVLAVDNFDNSSPVAVSRVKELAGNLAKNFSFVELDLRNKDALDKVFAKQKFDAVIHFAGLKAVGESVHKPLIYFDNNLIGTIILFQVMAAHGCKKLVFSSSATVYGWPKEVPCTEEFPLKTTNPYGRTKLIIEEMCRDLHGSDSDWKIILLRYFNPVGAHPSGFIGEDPRGIPNNLMPFVQQVAVGRLPALTVFGNDYKTCDGTGVRDFIHVVDLADGHIAALRKLDDPKIGCEVYNLGTGKGTSVLEMVKAFEKASGKKIPLSMGDRRPGDAEIVYASTNKAEKELNWKAKHDIHDMCRDQWNWASKNPYGYGKSGDSSK</sequence>
<comment type="similarity">
    <text evidence="4 10">Belongs to the NAD(P)-dependent epimerase/dehydratase family.</text>
</comment>
<dbReference type="Proteomes" id="UP000501690">
    <property type="component" value="Linkage Group LG2"/>
</dbReference>
<dbReference type="Gene3D" id="3.40.50.720">
    <property type="entry name" value="NAD(P)-binding Rossmann-like Domain"/>
    <property type="match status" value="1"/>
</dbReference>
<dbReference type="InterPro" id="IPR016040">
    <property type="entry name" value="NAD(P)-bd_dom"/>
</dbReference>
<keyword evidence="13" id="KW-1185">Reference proteome</keyword>
<dbReference type="FunFam" id="3.90.25.10:FF:000060">
    <property type="entry name" value="UDP-glucose 4-epimerase 4"/>
    <property type="match status" value="1"/>
</dbReference>
<comment type="cofactor">
    <cofactor evidence="2 10">
        <name>NAD(+)</name>
        <dbReference type="ChEBI" id="CHEBI:57540"/>
    </cofactor>
</comment>
<dbReference type="EMBL" id="CP039346">
    <property type="protein sequence ID" value="QCD85130.1"/>
    <property type="molecule type" value="Genomic_DNA"/>
</dbReference>
<keyword evidence="8 10" id="KW-0413">Isomerase</keyword>
<dbReference type="GO" id="GO:0005829">
    <property type="term" value="C:cytosol"/>
    <property type="evidence" value="ECO:0007669"/>
    <property type="project" value="TreeGrafter"/>
</dbReference>
<organism evidence="12 13">
    <name type="scientific">Vigna unguiculata</name>
    <name type="common">Cowpea</name>
    <dbReference type="NCBI Taxonomy" id="3917"/>
    <lineage>
        <taxon>Eukaryota</taxon>
        <taxon>Viridiplantae</taxon>
        <taxon>Streptophyta</taxon>
        <taxon>Embryophyta</taxon>
        <taxon>Tracheophyta</taxon>
        <taxon>Spermatophyta</taxon>
        <taxon>Magnoliopsida</taxon>
        <taxon>eudicotyledons</taxon>
        <taxon>Gunneridae</taxon>
        <taxon>Pentapetalae</taxon>
        <taxon>rosids</taxon>
        <taxon>fabids</taxon>
        <taxon>Fabales</taxon>
        <taxon>Fabaceae</taxon>
        <taxon>Papilionoideae</taxon>
        <taxon>50 kb inversion clade</taxon>
        <taxon>NPAAA clade</taxon>
        <taxon>indigoferoid/millettioid clade</taxon>
        <taxon>Phaseoleae</taxon>
        <taxon>Vigna</taxon>
    </lineage>
</organism>
<comment type="catalytic activity">
    <reaction evidence="1">
        <text>UDP-alpha-D-glucose = UDP-alpha-D-galactose</text>
        <dbReference type="Rhea" id="RHEA:22168"/>
        <dbReference type="ChEBI" id="CHEBI:58885"/>
        <dbReference type="ChEBI" id="CHEBI:66914"/>
        <dbReference type="EC" id="5.1.3.2"/>
    </reaction>
</comment>
<dbReference type="PANTHER" id="PTHR43725">
    <property type="entry name" value="UDP-GLUCOSE 4-EPIMERASE"/>
    <property type="match status" value="1"/>
</dbReference>
<evidence type="ECO:0000256" key="5">
    <source>
        <dbReference type="ARBA" id="ARBA00013189"/>
    </source>
</evidence>
<reference evidence="12 13" key="1">
    <citation type="submission" date="2019-04" db="EMBL/GenBank/DDBJ databases">
        <title>An improved genome assembly and genetic linkage map for asparagus bean, Vigna unguiculata ssp. sesquipedialis.</title>
        <authorList>
            <person name="Xia Q."/>
            <person name="Zhang R."/>
            <person name="Dong Y."/>
        </authorList>
    </citation>
    <scope>NUCLEOTIDE SEQUENCE [LARGE SCALE GENOMIC DNA]</scope>
    <source>
        <tissue evidence="12">Leaf</tissue>
    </source>
</reference>
<evidence type="ECO:0000256" key="9">
    <source>
        <dbReference type="ARBA" id="ARBA00023277"/>
    </source>
</evidence>
<dbReference type="OrthoDB" id="9402762at2759"/>
<keyword evidence="6 10" id="KW-0520">NAD</keyword>
<evidence type="ECO:0000313" key="12">
    <source>
        <dbReference type="EMBL" id="QCD85130.1"/>
    </source>
</evidence>
<dbReference type="GO" id="GO:0006012">
    <property type="term" value="P:galactose metabolic process"/>
    <property type="evidence" value="ECO:0007669"/>
    <property type="project" value="UniProtKB-UniPathway"/>
</dbReference>
<gene>
    <name evidence="12" type="ORF">DEO72_LG2g5489</name>
</gene>
<evidence type="ECO:0000256" key="1">
    <source>
        <dbReference type="ARBA" id="ARBA00000083"/>
    </source>
</evidence>
<dbReference type="UniPathway" id="UPA00214"/>
<evidence type="ECO:0000256" key="3">
    <source>
        <dbReference type="ARBA" id="ARBA00004947"/>
    </source>
</evidence>
<evidence type="ECO:0000256" key="6">
    <source>
        <dbReference type="ARBA" id="ARBA00023027"/>
    </source>
</evidence>
<dbReference type="InterPro" id="IPR005886">
    <property type="entry name" value="UDP_G4E"/>
</dbReference>
<dbReference type="FunFam" id="3.40.50.720:FF:000040">
    <property type="entry name" value="UDP-glucose 4-epimerase"/>
    <property type="match status" value="1"/>
</dbReference>
<comment type="pathway">
    <text evidence="3 10">Carbohydrate metabolism; galactose metabolism.</text>
</comment>
<evidence type="ECO:0000256" key="2">
    <source>
        <dbReference type="ARBA" id="ARBA00001911"/>
    </source>
</evidence>
<name>A0A4D6L9I9_VIGUN</name>
<dbReference type="InterPro" id="IPR036291">
    <property type="entry name" value="NAD(P)-bd_dom_sf"/>
</dbReference>
<dbReference type="PRINTS" id="PR01713">
    <property type="entry name" value="NUCEPIMERASE"/>
</dbReference>
<proteinExistence type="inferred from homology"/>
<dbReference type="SUPFAM" id="SSF51735">
    <property type="entry name" value="NAD(P)-binding Rossmann-fold domains"/>
    <property type="match status" value="1"/>
</dbReference>
<dbReference type="Gene3D" id="3.90.25.10">
    <property type="entry name" value="UDP-galactose 4-epimerase, domain 1"/>
    <property type="match status" value="1"/>
</dbReference>
<evidence type="ECO:0000256" key="10">
    <source>
        <dbReference type="RuleBase" id="RU366046"/>
    </source>
</evidence>
<dbReference type="CDD" id="cd05247">
    <property type="entry name" value="UDP_G4E_1_SDR_e"/>
    <property type="match status" value="1"/>
</dbReference>
<dbReference type="Gramene" id="Vigun03g035800.1.v1.2">
    <property type="protein sequence ID" value="Vigun03g035800.1.v1.2"/>
    <property type="gene ID" value="Vigun03g035800.v1.2"/>
</dbReference>
<dbReference type="PANTHER" id="PTHR43725:SF49">
    <property type="entry name" value="UDP-GLUCOSE 4-EPIMERASE"/>
    <property type="match status" value="1"/>
</dbReference>
<dbReference type="AlphaFoldDB" id="A0A4D6L9I9"/>
<evidence type="ECO:0000259" key="11">
    <source>
        <dbReference type="Pfam" id="PF16363"/>
    </source>
</evidence>
<dbReference type="NCBIfam" id="NF007956">
    <property type="entry name" value="PRK10675.1"/>
    <property type="match status" value="1"/>
</dbReference>